<comment type="caution">
    <text evidence="1">The sequence shown here is derived from an EMBL/GenBank/DDBJ whole genome shotgun (WGS) entry which is preliminary data.</text>
</comment>
<keyword evidence="2" id="KW-1185">Reference proteome</keyword>
<evidence type="ECO:0000313" key="1">
    <source>
        <dbReference type="EMBL" id="KAH7995416.1"/>
    </source>
</evidence>
<accession>A0ACB8ES53</accession>
<evidence type="ECO:0000313" key="2">
    <source>
        <dbReference type="Proteomes" id="UP000827872"/>
    </source>
</evidence>
<sequence>MKTMPFLPDFQKDSCLGNANRVIRGRSQSLDTMGIAMRKQQQSFALPGRSPSHNRGRFNGRRSSAIGIENIQEEKSKDVAERIQKVLESPGPFCDLKSDGSSSPSSPEFPNRKSKVLPGQTSGYCTMHPLSRSSSNVSSCCSGIRENETSEEEENEADLMCSLEGPHKHESVVQSPWTEETACTPSSTSSPVTRLLPSTNAAGSAEKGKGGKVDAQRYSPASILCCV</sequence>
<dbReference type="Proteomes" id="UP000827872">
    <property type="component" value="Linkage Group LG07"/>
</dbReference>
<reference evidence="1" key="1">
    <citation type="submission" date="2021-08" db="EMBL/GenBank/DDBJ databases">
        <title>The first chromosome-level gecko genome reveals the dynamic sex chromosomes of Neotropical dwarf geckos (Sphaerodactylidae: Sphaerodactylus).</title>
        <authorList>
            <person name="Pinto B.J."/>
            <person name="Keating S.E."/>
            <person name="Gamble T."/>
        </authorList>
    </citation>
    <scope>NUCLEOTIDE SEQUENCE</scope>
    <source>
        <strain evidence="1">TG3544</strain>
    </source>
</reference>
<name>A0ACB8ES53_9SAUR</name>
<dbReference type="EMBL" id="CM037620">
    <property type="protein sequence ID" value="KAH7995416.1"/>
    <property type="molecule type" value="Genomic_DNA"/>
</dbReference>
<gene>
    <name evidence="1" type="ORF">K3G42_025378</name>
</gene>
<protein>
    <submittedName>
        <fullName evidence="1">Uncharacterized protein</fullName>
    </submittedName>
</protein>
<proteinExistence type="predicted"/>
<organism evidence="1 2">
    <name type="scientific">Sphaerodactylus townsendi</name>
    <dbReference type="NCBI Taxonomy" id="933632"/>
    <lineage>
        <taxon>Eukaryota</taxon>
        <taxon>Metazoa</taxon>
        <taxon>Chordata</taxon>
        <taxon>Craniata</taxon>
        <taxon>Vertebrata</taxon>
        <taxon>Euteleostomi</taxon>
        <taxon>Lepidosauria</taxon>
        <taxon>Squamata</taxon>
        <taxon>Bifurcata</taxon>
        <taxon>Gekkota</taxon>
        <taxon>Sphaerodactylidae</taxon>
        <taxon>Sphaerodactylus</taxon>
    </lineage>
</organism>